<evidence type="ECO:0000313" key="4">
    <source>
        <dbReference type="Proteomes" id="UP000319627"/>
    </source>
</evidence>
<dbReference type="EMBL" id="VLKG01000007">
    <property type="protein sequence ID" value="TWH64788.1"/>
    <property type="molecule type" value="Genomic_DNA"/>
</dbReference>
<dbReference type="OrthoDB" id="9811036at2"/>
<dbReference type="RefSeq" id="WP_144571831.1">
    <property type="nucleotide sequence ID" value="NZ_VLKG01000007.1"/>
</dbReference>
<dbReference type="InterPro" id="IPR012336">
    <property type="entry name" value="Thioredoxin-like_fold"/>
</dbReference>
<feature type="signal peptide" evidence="1">
    <location>
        <begin position="1"/>
        <end position="19"/>
    </location>
</feature>
<evidence type="ECO:0000313" key="3">
    <source>
        <dbReference type="EMBL" id="TWH64788.1"/>
    </source>
</evidence>
<comment type="caution">
    <text evidence="3">The sequence shown here is derived from an EMBL/GenBank/DDBJ whole genome shotgun (WGS) entry which is preliminary data.</text>
</comment>
<dbReference type="Proteomes" id="UP000319627">
    <property type="component" value="Unassembled WGS sequence"/>
</dbReference>
<sequence length="163" mass="18051">MKQILLSLGLILCAVPVSAALFSEHTADLAALQQQAVSQGKRLVVAFELTDCLQCQHMRDQVFGQAAVEAAYQPYYRSAPVLLDDLRPLQTPDGQQRTAAEWAKTLGVVGTPAFVFFDAQGQLETRYQGVLSAEDLIRLGRYVQHVEYEQHPFRAQASAAHQH</sequence>
<dbReference type="AlphaFoldDB" id="A0A562I278"/>
<organism evidence="3 4">
    <name type="scientific">Azomonas agilis</name>
    <dbReference type="NCBI Taxonomy" id="116849"/>
    <lineage>
        <taxon>Bacteria</taxon>
        <taxon>Pseudomonadati</taxon>
        <taxon>Pseudomonadota</taxon>
        <taxon>Gammaproteobacteria</taxon>
        <taxon>Pseudomonadales</taxon>
        <taxon>Pseudomonadaceae</taxon>
        <taxon>Azomonas</taxon>
    </lineage>
</organism>
<protein>
    <submittedName>
        <fullName evidence="3">Thioredoxin-related protein</fullName>
    </submittedName>
</protein>
<keyword evidence="1" id="KW-0732">Signal</keyword>
<evidence type="ECO:0000259" key="2">
    <source>
        <dbReference type="Pfam" id="PF13098"/>
    </source>
</evidence>
<dbReference type="Pfam" id="PF13098">
    <property type="entry name" value="Thioredoxin_2"/>
    <property type="match status" value="1"/>
</dbReference>
<gene>
    <name evidence="3" type="ORF">LX59_02136</name>
</gene>
<name>A0A562I278_9GAMM</name>
<feature type="domain" description="Thioredoxin-like fold" evidence="2">
    <location>
        <begin position="38"/>
        <end position="138"/>
    </location>
</feature>
<dbReference type="InterPro" id="IPR036249">
    <property type="entry name" value="Thioredoxin-like_sf"/>
</dbReference>
<dbReference type="Gene3D" id="3.40.30.10">
    <property type="entry name" value="Glutaredoxin"/>
    <property type="match status" value="1"/>
</dbReference>
<feature type="chain" id="PRO_5022168028" evidence="1">
    <location>
        <begin position="20"/>
        <end position="163"/>
    </location>
</feature>
<keyword evidence="4" id="KW-1185">Reference proteome</keyword>
<reference evidence="3 4" key="1">
    <citation type="submission" date="2019-07" db="EMBL/GenBank/DDBJ databases">
        <title>Genomic Encyclopedia of Type Strains, Phase I: the one thousand microbial genomes (KMG-I) project.</title>
        <authorList>
            <person name="Kyrpides N."/>
        </authorList>
    </citation>
    <scope>NUCLEOTIDE SEQUENCE [LARGE SCALE GENOMIC DNA]</scope>
    <source>
        <strain evidence="3 4">DSM 375</strain>
    </source>
</reference>
<proteinExistence type="predicted"/>
<accession>A0A562I278</accession>
<dbReference type="SUPFAM" id="SSF52833">
    <property type="entry name" value="Thioredoxin-like"/>
    <property type="match status" value="1"/>
</dbReference>
<evidence type="ECO:0000256" key="1">
    <source>
        <dbReference type="SAM" id="SignalP"/>
    </source>
</evidence>